<comment type="function">
    <text evidence="1">Telomerase is a ribonucleoprotein enzyme essential for the replication of chromosome termini in most eukaryotes. Active in progenitor and cancer cells. Inactive, or very low activity, in normal somatic cells. Catalytic component of the teleromerase holoenzyme complex whose main activity is the elongation of telomeres by acting as a reverse transcriptase that adds simple sequence repeats to chromosome ends by copying a template sequence within the RNA component of the enzyme. Catalyzes the RNA-dependent extension of 3'-chromosomal termini with the 6-nucleotide telomeric repeat unit, 5'-TTAGGG-3'. The catalytic cycle involves primer binding, primer extension and release of product once the template boundary has been reached or nascent product translocation followed by further extension. More active on substrates containing 2 or 3 telomeric repeats. Telomerase activity is regulated by a number of factors including telomerase complex-associated proteins, chaperones and polypeptide modifiers. Modulates Wnt signaling. Plays important roles in aging and antiapoptosis.</text>
</comment>
<dbReference type="GO" id="GO:0003720">
    <property type="term" value="F:telomerase activity"/>
    <property type="evidence" value="ECO:0007669"/>
    <property type="project" value="InterPro"/>
</dbReference>
<keyword evidence="1" id="KW-0548">Nucleotidyltransferase</keyword>
<keyword evidence="1" id="KW-0808">Transferase</keyword>
<dbReference type="Proteomes" id="UP000694414">
    <property type="component" value="Unplaced"/>
</dbReference>
<keyword evidence="4" id="KW-1185">Reference proteome</keyword>
<dbReference type="GO" id="GO:0000781">
    <property type="term" value="C:chromosome, telomeric region"/>
    <property type="evidence" value="ECO:0007669"/>
    <property type="project" value="UniProtKB-SubCell"/>
</dbReference>
<comment type="domain">
    <text evidence="1">The RNA-interacting domain 2 (RD2) is essential for both interaction with the CR4-CR5 domain of TERC and for DNA synthesis.</text>
</comment>
<dbReference type="GO" id="GO:0046872">
    <property type="term" value="F:metal ion binding"/>
    <property type="evidence" value="ECO:0007669"/>
    <property type="project" value="UniProtKB-KW"/>
</dbReference>
<keyword evidence="1" id="KW-0479">Metal-binding</keyword>
<keyword evidence="1" id="KW-0779">Telomere</keyword>
<keyword evidence="1" id="KW-0695">RNA-directed DNA polymerase</keyword>
<keyword evidence="1" id="KW-0158">Chromosome</keyword>
<dbReference type="GO" id="GO:0016605">
    <property type="term" value="C:PML body"/>
    <property type="evidence" value="ECO:0007669"/>
    <property type="project" value="UniProtKB-SubCell"/>
</dbReference>
<dbReference type="PANTHER" id="PTHR12066">
    <property type="entry name" value="TELOMERASE REVERSE TRANSCRIPTASE"/>
    <property type="match status" value="1"/>
</dbReference>
<dbReference type="EC" id="2.7.7.49" evidence="1"/>
<comment type="subcellular location">
    <subcellularLocation>
        <location evidence="1">Nucleus</location>
        <location evidence="1">Nucleolus</location>
    </subcellularLocation>
    <subcellularLocation>
        <location evidence="1">Nucleus</location>
        <location evidence="1">Nucleoplasm</location>
    </subcellularLocation>
    <subcellularLocation>
        <location evidence="1">Nucleus</location>
    </subcellularLocation>
    <subcellularLocation>
        <location evidence="1">Chromosome</location>
        <location evidence="1">Telomere</location>
    </subcellularLocation>
    <subcellularLocation>
        <location evidence="1">Cytoplasm</location>
    </subcellularLocation>
    <subcellularLocation>
        <location evidence="1">Nucleus</location>
        <location evidence="1">PML body</location>
    </subcellularLocation>
    <text evidence="1">Shuttling between nuclear and cytoplasm depends on cell cycle, phosphorylation states, transformation and DNA damage. Diffuse localization in the nucleoplasm. Enriched in nucleoli of certain cell types. Translocated to the cytoplasm via nuclear pores in a CRM1/RAN-dependent manner involving oxidative stress-mediated phosphorylation at Tyr. Dephosphorylation at this site by SHP2 retains TERT in the nucleus. Translocated to the nucleus by phosphorylation by AKT.</text>
</comment>
<reference evidence="3" key="2">
    <citation type="submission" date="2025-09" db="UniProtKB">
        <authorList>
            <consortium name="Ensembl"/>
        </authorList>
    </citation>
    <scope>IDENTIFICATION</scope>
</reference>
<evidence type="ECO:0000256" key="2">
    <source>
        <dbReference type="SAM" id="MobiDB-lite"/>
    </source>
</evidence>
<comment type="similarity">
    <text evidence="1">Belongs to the reverse transcriptase family. Telomerase subfamily.</text>
</comment>
<name>A0A8C8Z748_PROSS</name>
<dbReference type="PANTHER" id="PTHR12066:SF0">
    <property type="entry name" value="TELOMERASE REVERSE TRANSCRIPTASE"/>
    <property type="match status" value="1"/>
</dbReference>
<dbReference type="GO" id="GO:0000333">
    <property type="term" value="C:telomerase catalytic core complex"/>
    <property type="evidence" value="ECO:0007669"/>
    <property type="project" value="TreeGrafter"/>
</dbReference>
<evidence type="ECO:0000256" key="1">
    <source>
        <dbReference type="RuleBase" id="RU365061"/>
    </source>
</evidence>
<dbReference type="Ensembl" id="ENSPSMT00000016804.1">
    <property type="protein sequence ID" value="ENSPSMP00000014464.1"/>
    <property type="gene ID" value="ENSPSMG00000010372.1"/>
</dbReference>
<dbReference type="GO" id="GO:0005730">
    <property type="term" value="C:nucleolus"/>
    <property type="evidence" value="ECO:0007669"/>
    <property type="project" value="UniProtKB-SubCell"/>
</dbReference>
<dbReference type="GO" id="GO:0007004">
    <property type="term" value="P:telomere maintenance via telomerase"/>
    <property type="evidence" value="ECO:0007669"/>
    <property type="project" value="TreeGrafter"/>
</dbReference>
<evidence type="ECO:0000313" key="4">
    <source>
        <dbReference type="Proteomes" id="UP000694414"/>
    </source>
</evidence>
<comment type="catalytic activity">
    <reaction evidence="1">
        <text>DNA(n) + a 2'-deoxyribonucleoside 5'-triphosphate = DNA(n+1) + diphosphate</text>
        <dbReference type="Rhea" id="RHEA:22508"/>
        <dbReference type="Rhea" id="RHEA-COMP:17339"/>
        <dbReference type="Rhea" id="RHEA-COMP:17340"/>
        <dbReference type="ChEBI" id="CHEBI:33019"/>
        <dbReference type="ChEBI" id="CHEBI:61560"/>
        <dbReference type="ChEBI" id="CHEBI:173112"/>
        <dbReference type="EC" id="2.7.7.49"/>
    </reaction>
</comment>
<dbReference type="InterPro" id="IPR003545">
    <property type="entry name" value="Telomerase_RT"/>
</dbReference>
<sequence length="120" mass="12910">MPRAPRCKAVRALLRSRYREVLPLATFVRRLGPEGRRLVQPGDPAAFRALVAQCLVCVPWGARPPPSAPSFRQVGPPGIRVGWGRGAGRGERGGMRSSAPRAPGHLSLGSELLCPRRCPA</sequence>
<comment type="domain">
    <text evidence="1">The primer grip sequence in the RT domain is required for telomerase activity and for stable association with short telomeric primers.</text>
</comment>
<evidence type="ECO:0000313" key="3">
    <source>
        <dbReference type="Ensembl" id="ENSPSMP00000014464.1"/>
    </source>
</evidence>
<accession>A0A8C8Z748</accession>
<reference evidence="3" key="1">
    <citation type="submission" date="2025-08" db="UniProtKB">
        <authorList>
            <consortium name="Ensembl"/>
        </authorList>
    </citation>
    <scope>IDENTIFICATION</scope>
</reference>
<proteinExistence type="inferred from homology"/>
<dbReference type="GO" id="GO:0005737">
    <property type="term" value="C:cytoplasm"/>
    <property type="evidence" value="ECO:0007669"/>
    <property type="project" value="UniProtKB-SubCell"/>
</dbReference>
<feature type="region of interest" description="Disordered" evidence="2">
    <location>
        <begin position="67"/>
        <end position="108"/>
    </location>
</feature>
<dbReference type="GO" id="GO:0070034">
    <property type="term" value="F:telomerase RNA binding"/>
    <property type="evidence" value="ECO:0007669"/>
    <property type="project" value="TreeGrafter"/>
</dbReference>
<dbReference type="AlphaFoldDB" id="A0A8C8Z748"/>
<dbReference type="GO" id="GO:0042162">
    <property type="term" value="F:telomeric DNA binding"/>
    <property type="evidence" value="ECO:0007669"/>
    <property type="project" value="TreeGrafter"/>
</dbReference>
<protein>
    <recommendedName>
        <fullName evidence="1">Telomerase reverse transcriptase</fullName>
        <ecNumber evidence="1">2.7.7.49</ecNumber>
    </recommendedName>
    <alternativeName>
        <fullName evidence="1">Telomerase catalytic subunit</fullName>
    </alternativeName>
</protein>
<dbReference type="GeneTree" id="ENSGT00960000191710"/>
<organism evidence="3 4">
    <name type="scientific">Prolemur simus</name>
    <name type="common">Greater bamboo lemur</name>
    <name type="synonym">Hapalemur simus</name>
    <dbReference type="NCBI Taxonomy" id="1328070"/>
    <lineage>
        <taxon>Eukaryota</taxon>
        <taxon>Metazoa</taxon>
        <taxon>Chordata</taxon>
        <taxon>Craniata</taxon>
        <taxon>Vertebrata</taxon>
        <taxon>Euteleostomi</taxon>
        <taxon>Mammalia</taxon>
        <taxon>Eutheria</taxon>
        <taxon>Euarchontoglires</taxon>
        <taxon>Primates</taxon>
        <taxon>Strepsirrhini</taxon>
        <taxon>Lemuriformes</taxon>
        <taxon>Lemuridae</taxon>
        <taxon>Prolemur</taxon>
    </lineage>
</organism>
<comment type="domain">
    <text evidence="1">The RNA-interacting domain 1 (RD1)/N-terminal extension (NTE) is required for interaction with the pseudoknot-template domain of each of TERC dimers. It contains anchor sites that bind primer nucleotides upstream of the RNA-DNA hybrid and is thus an essential determinant of repeat addition processivity.</text>
</comment>
<keyword evidence="1" id="KW-0460">Magnesium</keyword>
<keyword evidence="1" id="KW-0539">Nucleus</keyword>